<evidence type="ECO:0008006" key="3">
    <source>
        <dbReference type="Google" id="ProtNLM"/>
    </source>
</evidence>
<dbReference type="InterPro" id="IPR050708">
    <property type="entry name" value="T6SS_VgrG/RHS"/>
</dbReference>
<organism evidence="1 2">
    <name type="scientific">Aliidiomarina sanyensis</name>
    <dbReference type="NCBI Taxonomy" id="1249555"/>
    <lineage>
        <taxon>Bacteria</taxon>
        <taxon>Pseudomonadati</taxon>
        <taxon>Pseudomonadota</taxon>
        <taxon>Gammaproteobacteria</taxon>
        <taxon>Alteromonadales</taxon>
        <taxon>Idiomarinaceae</taxon>
        <taxon>Aliidiomarina</taxon>
    </lineage>
</organism>
<dbReference type="Proteomes" id="UP000288405">
    <property type="component" value="Unassembled WGS sequence"/>
</dbReference>
<sequence length="475" mass="52462">MFGGYERSVQENGDIEHRFMVGGTVVTHTEHGSGTTKQITHLHKDAQSSTVVITGQAVSGNVLKQQIAYDPWGKQATLWSHSQFVFGLRLGEMRGYTGHTMVNDFDLIHMGGRTYNPVLGRFMQADPFIQEGANLQNYNRYSYVLNNPMSYTDPSGYLFNRLKDISRGFIKILGSRLSQVMVTMASAGCGWMAPACLAVGTYQVQRAHGASSTGALRTSVIAGFMSQITPAAGAAGESTRSHLERLGDELMNRAYQRAMEGVMRATQGGTSAHATSGKFANGASAGAFARVLEQVSEGQASGRQREPTTDLRDHVIANRRARLSVSDDGTTISGTVHYYCSLRIECAPMVEQMLTYINVQVDGLTVDIQMVEVKNIFRADVRFRQQHYAQTFEAEHLPRLLWDSISFNDRYPSVVYSADLWAHEFGHFLGFGHKFSYSDSAPHSVMSYSSEPRPLQSNEVQRLIVSVTEATPIQP</sequence>
<dbReference type="InterPro" id="IPR024079">
    <property type="entry name" value="MetalloPept_cat_dom_sf"/>
</dbReference>
<dbReference type="NCBIfam" id="TIGR03696">
    <property type="entry name" value="Rhs_assc_core"/>
    <property type="match status" value="1"/>
</dbReference>
<dbReference type="GO" id="GO:0008237">
    <property type="term" value="F:metallopeptidase activity"/>
    <property type="evidence" value="ECO:0007669"/>
    <property type="project" value="InterPro"/>
</dbReference>
<accession>A0A432WB06</accession>
<gene>
    <name evidence="1" type="ORF">CWE11_11085</name>
</gene>
<protein>
    <recommendedName>
        <fullName evidence="3">RHS repeat-associated core domain-containing protein</fullName>
    </recommendedName>
</protein>
<keyword evidence="2" id="KW-1185">Reference proteome</keyword>
<comment type="caution">
    <text evidence="1">The sequence shown here is derived from an EMBL/GenBank/DDBJ whole genome shotgun (WGS) entry which is preliminary data.</text>
</comment>
<dbReference type="InterPro" id="IPR022385">
    <property type="entry name" value="Rhs_assc_core"/>
</dbReference>
<dbReference type="SUPFAM" id="SSF55486">
    <property type="entry name" value="Metalloproteases ('zincins'), catalytic domain"/>
    <property type="match status" value="1"/>
</dbReference>
<dbReference type="Gene3D" id="2.180.10.10">
    <property type="entry name" value="RHS repeat-associated core"/>
    <property type="match status" value="1"/>
</dbReference>
<dbReference type="PANTHER" id="PTHR32305:SF17">
    <property type="entry name" value="TRNA NUCLEASE WAPA"/>
    <property type="match status" value="1"/>
</dbReference>
<evidence type="ECO:0000313" key="2">
    <source>
        <dbReference type="Proteomes" id="UP000288405"/>
    </source>
</evidence>
<dbReference type="PANTHER" id="PTHR32305">
    <property type="match status" value="1"/>
</dbReference>
<evidence type="ECO:0000313" key="1">
    <source>
        <dbReference type="EMBL" id="RUO27973.1"/>
    </source>
</evidence>
<reference evidence="1 2" key="1">
    <citation type="journal article" date="2011" name="Front. Microbiol.">
        <title>Genomic signatures of strain selection and enhancement in Bacillus atrophaeus var. globigii, a historical biowarfare simulant.</title>
        <authorList>
            <person name="Gibbons H.S."/>
            <person name="Broomall S.M."/>
            <person name="McNew L.A."/>
            <person name="Daligault H."/>
            <person name="Chapman C."/>
            <person name="Bruce D."/>
            <person name="Karavis M."/>
            <person name="Krepps M."/>
            <person name="McGregor P.A."/>
            <person name="Hong C."/>
            <person name="Park K.H."/>
            <person name="Akmal A."/>
            <person name="Feldman A."/>
            <person name="Lin J.S."/>
            <person name="Chang W.E."/>
            <person name="Higgs B.W."/>
            <person name="Demirev P."/>
            <person name="Lindquist J."/>
            <person name="Liem A."/>
            <person name="Fochler E."/>
            <person name="Read T.D."/>
            <person name="Tapia R."/>
            <person name="Johnson S."/>
            <person name="Bishop-Lilly K.A."/>
            <person name="Detter C."/>
            <person name="Han C."/>
            <person name="Sozhamannan S."/>
            <person name="Rosenzweig C.N."/>
            <person name="Skowronski E.W."/>
        </authorList>
    </citation>
    <scope>NUCLEOTIDE SEQUENCE [LARGE SCALE GENOMIC DNA]</scope>
    <source>
        <strain evidence="1 2">GYP-17</strain>
    </source>
</reference>
<name>A0A432WB06_9GAMM</name>
<dbReference type="EMBL" id="PIPM01000017">
    <property type="protein sequence ID" value="RUO27973.1"/>
    <property type="molecule type" value="Genomic_DNA"/>
</dbReference>
<dbReference type="AlphaFoldDB" id="A0A432WB06"/>
<proteinExistence type="predicted"/>
<dbReference type="Gene3D" id="3.40.390.10">
    <property type="entry name" value="Collagenase (Catalytic Domain)"/>
    <property type="match status" value="1"/>
</dbReference>